<dbReference type="SUPFAM" id="SSF55021">
    <property type="entry name" value="ACT-like"/>
    <property type="match status" value="1"/>
</dbReference>
<dbReference type="PROSITE" id="PS51880">
    <property type="entry name" value="TGS"/>
    <property type="match status" value="1"/>
</dbReference>
<accession>A0ABT7VV31</accession>
<evidence type="ECO:0000256" key="4">
    <source>
        <dbReference type="ARBA" id="ARBA00032407"/>
    </source>
</evidence>
<dbReference type="Proteomes" id="UP001171945">
    <property type="component" value="Unassembled WGS sequence"/>
</dbReference>
<evidence type="ECO:0000259" key="6">
    <source>
        <dbReference type="PROSITE" id="PS51671"/>
    </source>
</evidence>
<dbReference type="InterPro" id="IPR045865">
    <property type="entry name" value="ACT-like_dom_sf"/>
</dbReference>
<dbReference type="PANTHER" id="PTHR21262">
    <property type="entry name" value="GUANOSINE-3',5'-BIS DIPHOSPHATE 3'-PYROPHOSPHOHYDROLASE"/>
    <property type="match status" value="1"/>
</dbReference>
<dbReference type="Gene3D" id="3.30.460.10">
    <property type="entry name" value="Beta Polymerase, domain 2"/>
    <property type="match status" value="1"/>
</dbReference>
<gene>
    <name evidence="8" type="ORF">QUF54_08810</name>
</gene>
<feature type="non-terminal residue" evidence="8">
    <location>
        <position position="1"/>
    </location>
</feature>
<dbReference type="Pfam" id="PF13291">
    <property type="entry name" value="ACT_4"/>
    <property type="match status" value="1"/>
</dbReference>
<evidence type="ECO:0000256" key="5">
    <source>
        <dbReference type="ARBA" id="ARBA00033308"/>
    </source>
</evidence>
<dbReference type="CDD" id="cd05399">
    <property type="entry name" value="NT_Rel-Spo_like"/>
    <property type="match status" value="1"/>
</dbReference>
<dbReference type="Pfam" id="PF04607">
    <property type="entry name" value="RelA_SpoT"/>
    <property type="match status" value="1"/>
</dbReference>
<dbReference type="Pfam" id="PF02824">
    <property type="entry name" value="TGS"/>
    <property type="match status" value="1"/>
</dbReference>
<evidence type="ECO:0000256" key="3">
    <source>
        <dbReference type="ARBA" id="ARBA00029754"/>
    </source>
</evidence>
<dbReference type="SMART" id="SM00954">
    <property type="entry name" value="RelA_SpoT"/>
    <property type="match status" value="1"/>
</dbReference>
<dbReference type="EMBL" id="JAUCGM010000637">
    <property type="protein sequence ID" value="MDM8563439.1"/>
    <property type="molecule type" value="Genomic_DNA"/>
</dbReference>
<feature type="domain" description="ACT" evidence="6">
    <location>
        <begin position="359"/>
        <end position="434"/>
    </location>
</feature>
<feature type="domain" description="TGS" evidence="7">
    <location>
        <begin position="105"/>
        <end position="168"/>
    </location>
</feature>
<dbReference type="PANTHER" id="PTHR21262:SF31">
    <property type="entry name" value="GTP PYROPHOSPHOKINASE"/>
    <property type="match status" value="1"/>
</dbReference>
<dbReference type="InterPro" id="IPR045600">
    <property type="entry name" value="RelA/SpoT_AH_RIS"/>
</dbReference>
<comment type="pathway">
    <text evidence="2">Purine metabolism.</text>
</comment>
<dbReference type="CDD" id="cd01668">
    <property type="entry name" value="TGS_RSH"/>
    <property type="match status" value="1"/>
</dbReference>
<comment type="caution">
    <text evidence="8">The sequence shown here is derived from an EMBL/GenBank/DDBJ whole genome shotgun (WGS) entry which is preliminary data.</text>
</comment>
<evidence type="ECO:0000313" key="9">
    <source>
        <dbReference type="Proteomes" id="UP001171945"/>
    </source>
</evidence>
<evidence type="ECO:0000256" key="2">
    <source>
        <dbReference type="ARBA" id="ARBA00025704"/>
    </source>
</evidence>
<evidence type="ECO:0000259" key="7">
    <source>
        <dbReference type="PROSITE" id="PS51880"/>
    </source>
</evidence>
<dbReference type="PROSITE" id="PS51671">
    <property type="entry name" value="ACT"/>
    <property type="match status" value="1"/>
</dbReference>
<dbReference type="InterPro" id="IPR012676">
    <property type="entry name" value="TGS-like"/>
</dbReference>
<dbReference type="Gene3D" id="3.10.20.30">
    <property type="match status" value="1"/>
</dbReference>
<evidence type="ECO:0000256" key="1">
    <source>
        <dbReference type="ARBA" id="ARBA00019852"/>
    </source>
</evidence>
<dbReference type="InterPro" id="IPR012675">
    <property type="entry name" value="Beta-grasp_dom_sf"/>
</dbReference>
<evidence type="ECO:0000313" key="8">
    <source>
        <dbReference type="EMBL" id="MDM8563439.1"/>
    </source>
</evidence>
<sequence length="434" mass="49822">IHNKWQPLRNEFDDYIANPKANSYQSLHTAVIGHEQKIFEVQIRTHAMHHHAELGVASHWRYKENGTQHDKDFEQRITWLRRILQWKDEDGDVGDFIDRFKSEIFEDQVYALSPQAQIIELPQGATPLDFAYHIHTQLGHRCRGAKINNRIVPLTYTLKSGDMVEILSSKEDKPSRDWMIQRAGYMKTPKARAEVRQWFKKQDAQKNIIEGRVLLERILRRFNIKNGKFEQLAQTLCFKSVDELLASIGRGDTTVIQIAETFKEQVFPKRKSLPIVTKSDLASGIQIQGVGGLLTQTAQCCSPVAYDSIVGYIAKGRGVIIHRRDCPNALRWQDENNERLIEVEWSHPDGERTSNYPVDIHIDAFDRVGLLRDICTIVTDENLNILATNTSTNQPDNSVQMMFSLEANNLDQLSRALGKIDNLANVMNVWRKNG</sequence>
<dbReference type="InterPro" id="IPR043519">
    <property type="entry name" value="NT_sf"/>
</dbReference>
<dbReference type="SUPFAM" id="SSF81301">
    <property type="entry name" value="Nucleotidyltransferase"/>
    <property type="match status" value="1"/>
</dbReference>
<dbReference type="CDD" id="cd04876">
    <property type="entry name" value="ACT_RelA-SpoT"/>
    <property type="match status" value="1"/>
</dbReference>
<dbReference type="InterPro" id="IPR007685">
    <property type="entry name" value="RelA_SpoT"/>
</dbReference>
<proteinExistence type="predicted"/>
<dbReference type="SUPFAM" id="SSF81271">
    <property type="entry name" value="TGS-like"/>
    <property type="match status" value="1"/>
</dbReference>
<keyword evidence="9" id="KW-1185">Reference proteome</keyword>
<dbReference type="Gene3D" id="3.30.70.260">
    <property type="match status" value="1"/>
</dbReference>
<name>A0ABT7VV31_9GAMM</name>
<dbReference type="InterPro" id="IPR004095">
    <property type="entry name" value="TGS"/>
</dbReference>
<dbReference type="Pfam" id="PF19296">
    <property type="entry name" value="RelA_AH_RIS"/>
    <property type="match status" value="1"/>
</dbReference>
<dbReference type="InterPro" id="IPR033655">
    <property type="entry name" value="TGS_RelA/SpoT"/>
</dbReference>
<dbReference type="InterPro" id="IPR002912">
    <property type="entry name" value="ACT_dom"/>
</dbReference>
<protein>
    <recommendedName>
        <fullName evidence="1">GTP pyrophosphokinase</fullName>
    </recommendedName>
    <alternativeName>
        <fullName evidence="4">(p)ppGpp synthase</fullName>
    </alternativeName>
    <alternativeName>
        <fullName evidence="3">ATP:GTP 3'-pyrophosphotransferase</fullName>
    </alternativeName>
    <alternativeName>
        <fullName evidence="5">ppGpp synthase I</fullName>
    </alternativeName>
</protein>
<reference evidence="8" key="1">
    <citation type="submission" date="2023-06" db="EMBL/GenBank/DDBJ databases">
        <title>Uncultivated large filamentous bacteria from sulfidic sediments reveal new species and different genomic features in energy metabolism and defense.</title>
        <authorList>
            <person name="Fonseca A."/>
        </authorList>
    </citation>
    <scope>NUCLEOTIDE SEQUENCE</scope>
    <source>
        <strain evidence="8">HSG4</strain>
    </source>
</reference>
<organism evidence="8 9">
    <name type="scientific">Candidatus Marithioploca araucensis</name>
    <dbReference type="NCBI Taxonomy" id="70273"/>
    <lineage>
        <taxon>Bacteria</taxon>
        <taxon>Pseudomonadati</taxon>
        <taxon>Pseudomonadota</taxon>
        <taxon>Gammaproteobacteria</taxon>
        <taxon>Thiotrichales</taxon>
        <taxon>Thiotrichaceae</taxon>
        <taxon>Candidatus Marithioploca</taxon>
    </lineage>
</organism>